<dbReference type="EMBL" id="CP074405">
    <property type="protein sequence ID" value="QVI63590.1"/>
    <property type="molecule type" value="Genomic_DNA"/>
</dbReference>
<dbReference type="NCBIfam" id="TIGR01727">
    <property type="entry name" value="oligo_HPY"/>
    <property type="match status" value="1"/>
</dbReference>
<dbReference type="Pfam" id="PF00005">
    <property type="entry name" value="ABC_tran"/>
    <property type="match status" value="1"/>
</dbReference>
<organism evidence="5 6">
    <name type="scientific">Cellulomonas wangleii</name>
    <dbReference type="NCBI Taxonomy" id="2816956"/>
    <lineage>
        <taxon>Bacteria</taxon>
        <taxon>Bacillati</taxon>
        <taxon>Actinomycetota</taxon>
        <taxon>Actinomycetes</taxon>
        <taxon>Micrococcales</taxon>
        <taxon>Cellulomonadaceae</taxon>
        <taxon>Cellulomonas</taxon>
    </lineage>
</organism>
<evidence type="ECO:0000313" key="6">
    <source>
        <dbReference type="Proteomes" id="UP000677804"/>
    </source>
</evidence>
<dbReference type="Proteomes" id="UP000677804">
    <property type="component" value="Chromosome"/>
</dbReference>
<dbReference type="InterPro" id="IPR003439">
    <property type="entry name" value="ABC_transporter-like_ATP-bd"/>
</dbReference>
<dbReference type="RefSeq" id="WP_207340611.1">
    <property type="nucleotide sequence ID" value="NZ_CP074405.1"/>
</dbReference>
<evidence type="ECO:0000256" key="3">
    <source>
        <dbReference type="ARBA" id="ARBA00022840"/>
    </source>
</evidence>
<dbReference type="Pfam" id="PF08352">
    <property type="entry name" value="oligo_HPY"/>
    <property type="match status" value="1"/>
</dbReference>
<name>A0ABX8D827_9CELL</name>
<evidence type="ECO:0000256" key="1">
    <source>
        <dbReference type="ARBA" id="ARBA00022448"/>
    </source>
</evidence>
<feature type="domain" description="ABC transporter" evidence="4">
    <location>
        <begin position="3"/>
        <end position="250"/>
    </location>
</feature>
<dbReference type="InterPro" id="IPR027417">
    <property type="entry name" value="P-loop_NTPase"/>
</dbReference>
<sequence>MSLRVDDLAVHYRTTRGDVQALDGVTFEIADGEIMGVAGESGCGKTTLGKALIRLETRMKHVRGTVSLDGEKLPIADDRAMNPYRYRKVSLIPQYAMSAMNPTRKIGRMIRELVTAKGVAYEDVRPELERRLRLVGLDEAILGRYPIELSGGMKQRVVLVLATLLDPSLLIGDEVTSALDVTSQKAVARALVEFRDREFVRSVVVVTHDISVLYQMADTILVMYAGRLAEKASATTVIDQPLHPYTKMLVGALPKVGERYDDRRLTGIVGRPPSLLDPPAGCRFRDRCPLAMARCEEQPPFLEVAPGHQVACWAVA</sequence>
<dbReference type="InterPro" id="IPR003593">
    <property type="entry name" value="AAA+_ATPase"/>
</dbReference>
<dbReference type="SMART" id="SM00382">
    <property type="entry name" value="AAA"/>
    <property type="match status" value="1"/>
</dbReference>
<dbReference type="InterPro" id="IPR017871">
    <property type="entry name" value="ABC_transporter-like_CS"/>
</dbReference>
<dbReference type="Gene3D" id="3.40.50.300">
    <property type="entry name" value="P-loop containing nucleotide triphosphate hydrolases"/>
    <property type="match status" value="1"/>
</dbReference>
<proteinExistence type="predicted"/>
<dbReference type="PROSITE" id="PS00211">
    <property type="entry name" value="ABC_TRANSPORTER_1"/>
    <property type="match status" value="1"/>
</dbReference>
<dbReference type="PANTHER" id="PTHR43067:SF3">
    <property type="entry name" value="MALTOSE ABC TRANSPORTER, ATP-BINDING PROTEIN"/>
    <property type="match status" value="1"/>
</dbReference>
<dbReference type="PROSITE" id="PS50893">
    <property type="entry name" value="ABC_TRANSPORTER_2"/>
    <property type="match status" value="1"/>
</dbReference>
<keyword evidence="3 5" id="KW-0067">ATP-binding</keyword>
<accession>A0ABX8D827</accession>
<dbReference type="SUPFAM" id="SSF52540">
    <property type="entry name" value="P-loop containing nucleoside triphosphate hydrolases"/>
    <property type="match status" value="1"/>
</dbReference>
<keyword evidence="6" id="KW-1185">Reference proteome</keyword>
<evidence type="ECO:0000259" key="4">
    <source>
        <dbReference type="PROSITE" id="PS50893"/>
    </source>
</evidence>
<reference evidence="5 6" key="1">
    <citation type="submission" date="2021-05" db="EMBL/GenBank/DDBJ databases">
        <title>Novel species in genus Cellulomonas.</title>
        <authorList>
            <person name="Zhang G."/>
        </authorList>
    </citation>
    <scope>NUCLEOTIDE SEQUENCE [LARGE SCALE GENOMIC DNA]</scope>
    <source>
        <strain evidence="6">zg-ZUI222</strain>
    </source>
</reference>
<evidence type="ECO:0000313" key="5">
    <source>
        <dbReference type="EMBL" id="QVI63590.1"/>
    </source>
</evidence>
<dbReference type="CDD" id="cd03257">
    <property type="entry name" value="ABC_NikE_OppD_transporters"/>
    <property type="match status" value="1"/>
</dbReference>
<evidence type="ECO:0000256" key="2">
    <source>
        <dbReference type="ARBA" id="ARBA00022741"/>
    </source>
</evidence>
<protein>
    <submittedName>
        <fullName evidence="5">ABC transporter ATP-binding protein</fullName>
    </submittedName>
</protein>
<keyword evidence="1" id="KW-0813">Transport</keyword>
<keyword evidence="2" id="KW-0547">Nucleotide-binding</keyword>
<dbReference type="InterPro" id="IPR013563">
    <property type="entry name" value="Oligopep_ABC_C"/>
</dbReference>
<gene>
    <name evidence="5" type="ORF">KG103_06960</name>
</gene>
<dbReference type="GO" id="GO:0005524">
    <property type="term" value="F:ATP binding"/>
    <property type="evidence" value="ECO:0007669"/>
    <property type="project" value="UniProtKB-KW"/>
</dbReference>
<dbReference type="PANTHER" id="PTHR43067">
    <property type="entry name" value="OLIGOPEPTIDE/DIPEPTIDE ABC TRANSPORTER, ATPASE SUBUNIT"/>
    <property type="match status" value="1"/>
</dbReference>